<evidence type="ECO:0000313" key="8">
    <source>
        <dbReference type="Proteomes" id="UP000243081"/>
    </source>
</evidence>
<evidence type="ECO:0000256" key="1">
    <source>
        <dbReference type="ARBA" id="ARBA00022656"/>
    </source>
</evidence>
<evidence type="ECO:0000256" key="3">
    <source>
        <dbReference type="ARBA" id="ARBA00023026"/>
    </source>
</evidence>
<dbReference type="SUPFAM" id="SSF56399">
    <property type="entry name" value="ADP-ribosylation"/>
    <property type="match status" value="1"/>
</dbReference>
<dbReference type="PANTHER" id="PTHR33065:SF88">
    <property type="entry name" value="OS11G0104220 PROTEIN"/>
    <property type="match status" value="1"/>
</dbReference>
<gene>
    <name evidence="7" type="ORF">LLEC1_00043</name>
</gene>
<evidence type="ECO:0000256" key="2">
    <source>
        <dbReference type="ARBA" id="ARBA00022729"/>
    </source>
</evidence>
<protein>
    <recommendedName>
        <fullName evidence="6">DUF6598 domain-containing protein</fullName>
    </recommendedName>
</protein>
<evidence type="ECO:0000256" key="4">
    <source>
        <dbReference type="ARBA" id="ARBA00023157"/>
    </source>
</evidence>
<dbReference type="PANTHER" id="PTHR33065">
    <property type="entry name" value="OS07G0486400 PROTEIN"/>
    <property type="match status" value="1"/>
</dbReference>
<dbReference type="AlphaFoldDB" id="A0A179I3N6"/>
<sequence>MNHTKILFWWLAFICCSSRAVLSQSPPTVVYRADMLTPEDLKRQGAFFPRGEDQTRPNQPPASLSLYNHVGGTLTGTGRHDSGYVSTTTSLNFARRFVANVLGGRGYIYRIHVSANFIDAQGTLGHFYRHTEEAEVASLGRIHFSQVLGWTEVINNAEQSEVLNPEYDSRFDTASWGGSQPQLGGFPPTHIAWTMDPWRAFASCSSLLNKRDDKLKCSPLKSSQAFAEDFLAHIPEAETQITRPDTTPSENGRELAEVFWVRIDNIDGEKPGDLYGSITATDDQGKQELYKKDRANYDSIQPGEKAFLIGPPRSISAAGGFTIDLSLSDKDSDPSPDDEVSYGKVSWKHGDAHDAVQETKVPGKYGEATVNYVVMSKAAQAQIDIVLINGDKEKPADIYGTILAATKFGQHQLFKKADSEHIDISPGQKFPLERSTMAVPMDGNLAFDVDVWDYDFDPSPNDQVAKENVELIPKIGTSSKKLVNGKYGQVEISVTWS</sequence>
<dbReference type="OrthoDB" id="4927890at2759"/>
<dbReference type="Gene3D" id="3.90.210.10">
    <property type="entry name" value="Heat-Labile Enterotoxin, subunit A"/>
    <property type="match status" value="1"/>
</dbReference>
<reference evidence="7 8" key="1">
    <citation type="submission" date="2016-03" db="EMBL/GenBank/DDBJ databases">
        <title>Fine-scale spatial genetic structure of a fungal parasite of coffee scale insects.</title>
        <authorList>
            <person name="Jackson D."/>
            <person name="Zemenick K.A."/>
            <person name="Malloure B."/>
            <person name="Quandt C.A."/>
            <person name="James T.Y."/>
        </authorList>
    </citation>
    <scope>NUCLEOTIDE SEQUENCE [LARGE SCALE GENOMIC DNA]</scope>
    <source>
        <strain evidence="7 8">UM487</strain>
    </source>
</reference>
<proteinExistence type="predicted"/>
<dbReference type="PRINTS" id="PR00771">
    <property type="entry name" value="ENTEROTOXINA"/>
</dbReference>
<dbReference type="Pfam" id="PF20241">
    <property type="entry name" value="DUF6598"/>
    <property type="match status" value="1"/>
</dbReference>
<dbReference type="InterPro" id="IPR046533">
    <property type="entry name" value="DUF6598"/>
</dbReference>
<evidence type="ECO:0000256" key="5">
    <source>
        <dbReference type="SAM" id="SignalP"/>
    </source>
</evidence>
<keyword evidence="4" id="KW-1015">Disulfide bond</keyword>
<keyword evidence="1" id="KW-0800">Toxin</keyword>
<feature type="signal peptide" evidence="5">
    <location>
        <begin position="1"/>
        <end position="23"/>
    </location>
</feature>
<keyword evidence="2 5" id="KW-0732">Signal</keyword>
<dbReference type="GO" id="GO:0090729">
    <property type="term" value="F:toxin activity"/>
    <property type="evidence" value="ECO:0007669"/>
    <property type="project" value="UniProtKB-KW"/>
</dbReference>
<dbReference type="Proteomes" id="UP000243081">
    <property type="component" value="Unassembled WGS sequence"/>
</dbReference>
<keyword evidence="8" id="KW-1185">Reference proteome</keyword>
<organism evidence="7 8">
    <name type="scientific">Cordyceps confragosa</name>
    <name type="common">Lecanicillium lecanii</name>
    <dbReference type="NCBI Taxonomy" id="2714763"/>
    <lineage>
        <taxon>Eukaryota</taxon>
        <taxon>Fungi</taxon>
        <taxon>Dikarya</taxon>
        <taxon>Ascomycota</taxon>
        <taxon>Pezizomycotina</taxon>
        <taxon>Sordariomycetes</taxon>
        <taxon>Hypocreomycetidae</taxon>
        <taxon>Hypocreales</taxon>
        <taxon>Cordycipitaceae</taxon>
        <taxon>Akanthomyces</taxon>
    </lineage>
</organism>
<comment type="caution">
    <text evidence="7">The sequence shown here is derived from an EMBL/GenBank/DDBJ whole genome shotgun (WGS) entry which is preliminary data.</text>
</comment>
<evidence type="ECO:0000259" key="6">
    <source>
        <dbReference type="Pfam" id="PF20241"/>
    </source>
</evidence>
<accession>A0A179I3N6</accession>
<feature type="chain" id="PRO_5008104117" description="DUF6598 domain-containing protein" evidence="5">
    <location>
        <begin position="24"/>
        <end position="497"/>
    </location>
</feature>
<dbReference type="Pfam" id="PF01375">
    <property type="entry name" value="Enterotoxin_a"/>
    <property type="match status" value="1"/>
</dbReference>
<dbReference type="InterPro" id="IPR001144">
    <property type="entry name" value="Enterotoxin_A"/>
</dbReference>
<evidence type="ECO:0000313" key="7">
    <source>
        <dbReference type="EMBL" id="OAQ97287.1"/>
    </source>
</evidence>
<feature type="domain" description="DUF6598" evidence="6">
    <location>
        <begin position="255"/>
        <end position="494"/>
    </location>
</feature>
<keyword evidence="3" id="KW-0843">Virulence</keyword>
<name>A0A179I3N6_CORDF</name>
<dbReference type="EMBL" id="LUKN01003529">
    <property type="protein sequence ID" value="OAQ97287.1"/>
    <property type="molecule type" value="Genomic_DNA"/>
</dbReference>